<sequence>MGARQSVVRGASDTAWMVPTLPSWVQSVSAEFDIDALCDTVVDLCSEAAFAQYSEDLEFMLQLRASVSENLRALQNVLCGRVAIDQVRLSEPLKFASVQAQLGIPQTSMQKSYRVSFLTQWREWTRAFHLEAERLDASREEATLAIEWLTSTIFGYQDHVASVVADTYAREDETLSRSRLHVQHRLIREVLKSDGDDLTPSEIETIGYSLNHSHVAILLPNVPWGAANQLATGLRAVGLPSQVLLYPLTLRSTVIWLGKRGAWSRESMAALKVTLADSGVLASMSDTSDGHKGFRSSFEEVRQVERLRSALGQGSTMQVLQHSDVGLEILMMRDRPMAGRFVQSELGPLSEDSVEAQRLRETLEASFKYGSHVAAAEYLQLHEHTVRNRLHKAEELLGRSLLERRIEIQVALRLRKLLHRKA</sequence>
<dbReference type="InterPro" id="IPR042070">
    <property type="entry name" value="PucR_C-HTH_sf"/>
</dbReference>
<dbReference type="PANTHER" id="PTHR33744">
    <property type="entry name" value="CARBOHYDRATE DIACID REGULATOR"/>
    <property type="match status" value="1"/>
</dbReference>
<evidence type="ECO:0000313" key="3">
    <source>
        <dbReference type="EMBL" id="CAB4866040.1"/>
    </source>
</evidence>
<evidence type="ECO:0000259" key="1">
    <source>
        <dbReference type="Pfam" id="PF13556"/>
    </source>
</evidence>
<dbReference type="InterPro" id="IPR051448">
    <property type="entry name" value="CdaR-like_regulators"/>
</dbReference>
<gene>
    <name evidence="3" type="ORF">UFOPK3402_00458</name>
</gene>
<dbReference type="Gene3D" id="1.10.10.2840">
    <property type="entry name" value="PucR C-terminal helix-turn-helix domain"/>
    <property type="match status" value="1"/>
</dbReference>
<dbReference type="AlphaFoldDB" id="A0A6J7D8V8"/>
<organism evidence="3">
    <name type="scientific">freshwater metagenome</name>
    <dbReference type="NCBI Taxonomy" id="449393"/>
    <lineage>
        <taxon>unclassified sequences</taxon>
        <taxon>metagenomes</taxon>
        <taxon>ecological metagenomes</taxon>
    </lineage>
</organism>
<dbReference type="InterPro" id="IPR025736">
    <property type="entry name" value="PucR_C-HTH_dom"/>
</dbReference>
<dbReference type="EMBL" id="CAFBLS010000038">
    <property type="protein sequence ID" value="CAB4866040.1"/>
    <property type="molecule type" value="Genomic_DNA"/>
</dbReference>
<dbReference type="Pfam" id="PF13556">
    <property type="entry name" value="HTH_30"/>
    <property type="match status" value="1"/>
</dbReference>
<reference evidence="3" key="1">
    <citation type="submission" date="2020-05" db="EMBL/GenBank/DDBJ databases">
        <authorList>
            <person name="Chiriac C."/>
            <person name="Salcher M."/>
            <person name="Ghai R."/>
            <person name="Kavagutti S V."/>
        </authorList>
    </citation>
    <scope>NUCLEOTIDE SEQUENCE</scope>
</reference>
<dbReference type="Pfam" id="PF14361">
    <property type="entry name" value="RsbRD_N"/>
    <property type="match status" value="1"/>
</dbReference>
<dbReference type="InterPro" id="IPR025751">
    <property type="entry name" value="RsbRD_N_dom"/>
</dbReference>
<name>A0A6J7D8V8_9ZZZZ</name>
<protein>
    <submittedName>
        <fullName evidence="3">Unannotated protein</fullName>
    </submittedName>
</protein>
<proteinExistence type="predicted"/>
<accession>A0A6J7D8V8</accession>
<feature type="domain" description="PucR C-terminal helix-turn-helix" evidence="1">
    <location>
        <begin position="359"/>
        <end position="414"/>
    </location>
</feature>
<evidence type="ECO:0000259" key="2">
    <source>
        <dbReference type="Pfam" id="PF14361"/>
    </source>
</evidence>
<feature type="domain" description="RsbT co-antagonist protein RsbRD N-terminal" evidence="2">
    <location>
        <begin position="35"/>
        <end position="179"/>
    </location>
</feature>
<dbReference type="PANTHER" id="PTHR33744:SF1">
    <property type="entry name" value="DNA-BINDING TRANSCRIPTIONAL ACTIVATOR ADER"/>
    <property type="match status" value="1"/>
</dbReference>